<dbReference type="GO" id="GO:0016787">
    <property type="term" value="F:hydrolase activity"/>
    <property type="evidence" value="ECO:0007669"/>
    <property type="project" value="UniProtKB-KW"/>
</dbReference>
<evidence type="ECO:0000256" key="2">
    <source>
        <dbReference type="ARBA" id="ARBA00022723"/>
    </source>
</evidence>
<dbReference type="AlphaFoldDB" id="A0A418WUH8"/>
<feature type="domain" description="Metallo-beta-lactamase" evidence="5">
    <location>
        <begin position="32"/>
        <end position="262"/>
    </location>
</feature>
<dbReference type="SMART" id="SM00849">
    <property type="entry name" value="Lactamase_B"/>
    <property type="match status" value="1"/>
</dbReference>
<dbReference type="InterPro" id="IPR001279">
    <property type="entry name" value="Metallo-B-lactamas"/>
</dbReference>
<dbReference type="Proteomes" id="UP000284605">
    <property type="component" value="Unassembled WGS sequence"/>
</dbReference>
<protein>
    <submittedName>
        <fullName evidence="6">MBL fold metallo-hydrolase</fullName>
    </submittedName>
</protein>
<dbReference type="OrthoDB" id="9773738at2"/>
<keyword evidence="2" id="KW-0479">Metal-binding</keyword>
<dbReference type="InterPro" id="IPR036866">
    <property type="entry name" value="RibonucZ/Hydroxyglut_hydro"/>
</dbReference>
<name>A0A418WUH8_9PROT</name>
<dbReference type="SUPFAM" id="SSF56281">
    <property type="entry name" value="Metallo-hydrolase/oxidoreductase"/>
    <property type="match status" value="1"/>
</dbReference>
<keyword evidence="3 6" id="KW-0378">Hydrolase</keyword>
<evidence type="ECO:0000313" key="7">
    <source>
        <dbReference type="Proteomes" id="UP000284605"/>
    </source>
</evidence>
<dbReference type="Gene3D" id="3.60.15.10">
    <property type="entry name" value="Ribonuclease Z/Hydroxyacylglutathione hydrolase-like"/>
    <property type="match status" value="1"/>
</dbReference>
<evidence type="ECO:0000256" key="4">
    <source>
        <dbReference type="ARBA" id="ARBA00022833"/>
    </source>
</evidence>
<dbReference type="PANTHER" id="PTHR42978:SF3">
    <property type="entry name" value="BLR3078 PROTEIN"/>
    <property type="match status" value="1"/>
</dbReference>
<dbReference type="InterPro" id="IPR051013">
    <property type="entry name" value="MBL_superfamily_lactonases"/>
</dbReference>
<evidence type="ECO:0000256" key="1">
    <source>
        <dbReference type="ARBA" id="ARBA00007749"/>
    </source>
</evidence>
<evidence type="ECO:0000256" key="3">
    <source>
        <dbReference type="ARBA" id="ARBA00022801"/>
    </source>
</evidence>
<evidence type="ECO:0000313" key="6">
    <source>
        <dbReference type="EMBL" id="RJF94934.1"/>
    </source>
</evidence>
<keyword evidence="7" id="KW-1185">Reference proteome</keyword>
<organism evidence="6 7">
    <name type="scientific">Oleomonas cavernae</name>
    <dbReference type="NCBI Taxonomy" id="2320859"/>
    <lineage>
        <taxon>Bacteria</taxon>
        <taxon>Pseudomonadati</taxon>
        <taxon>Pseudomonadota</taxon>
        <taxon>Alphaproteobacteria</taxon>
        <taxon>Acetobacterales</taxon>
        <taxon>Acetobacteraceae</taxon>
        <taxon>Oleomonas</taxon>
    </lineage>
</organism>
<proteinExistence type="inferred from homology"/>
<evidence type="ECO:0000259" key="5">
    <source>
        <dbReference type="SMART" id="SM00849"/>
    </source>
</evidence>
<reference evidence="6 7" key="1">
    <citation type="submission" date="2018-09" db="EMBL/GenBank/DDBJ databases">
        <authorList>
            <person name="Zhu H."/>
        </authorList>
    </citation>
    <scope>NUCLEOTIDE SEQUENCE [LARGE SCALE GENOMIC DNA]</scope>
    <source>
        <strain evidence="6 7">K1W22B-8</strain>
    </source>
</reference>
<gene>
    <name evidence="6" type="ORF">D3874_01790</name>
</gene>
<dbReference type="GO" id="GO:0046872">
    <property type="term" value="F:metal ion binding"/>
    <property type="evidence" value="ECO:0007669"/>
    <property type="project" value="UniProtKB-KW"/>
</dbReference>
<sequence length="274" mass="31216">MRIHHLNCGTMCPLCERLINGQGSWRKPGRLICHCLLIETPQALVMVDTGIGQHDIREPARRLGAGFLPLLRPQLRLAETAHAQITSLGYDPRDVRHIIPTHLDMDHAGGLSDFPDAQVHVFKPEMRAVLHPRRLDLVRFRQPQFEHKPHWVVHDTMTERWFDFDAIRPIQEMAADILIVPLIGHTEGHVGVAVKQGERWLLHCGDAYYHHSQVTATPQAPLGLKIFEAAVQTLRQPRLQNQARLRRLAADHGDEVELFCAHDPVELDRYTNAT</sequence>
<dbReference type="Pfam" id="PF00753">
    <property type="entry name" value="Lactamase_B"/>
    <property type="match status" value="1"/>
</dbReference>
<accession>A0A418WUH8</accession>
<keyword evidence="4" id="KW-0862">Zinc</keyword>
<dbReference type="CDD" id="cd07742">
    <property type="entry name" value="metallo-hydrolase-like_MBL-fold"/>
    <property type="match status" value="1"/>
</dbReference>
<dbReference type="EMBL" id="QYUK01000008">
    <property type="protein sequence ID" value="RJF94934.1"/>
    <property type="molecule type" value="Genomic_DNA"/>
</dbReference>
<dbReference type="PANTHER" id="PTHR42978">
    <property type="entry name" value="QUORUM-QUENCHING LACTONASE YTNP-RELATED-RELATED"/>
    <property type="match status" value="1"/>
</dbReference>
<comment type="caution">
    <text evidence="6">The sequence shown here is derived from an EMBL/GenBank/DDBJ whole genome shotgun (WGS) entry which is preliminary data.</text>
</comment>
<comment type="similarity">
    <text evidence="1">Belongs to the metallo-beta-lactamase superfamily.</text>
</comment>